<dbReference type="InterPro" id="IPR023380">
    <property type="entry name" value="DsbB-like_sf"/>
</dbReference>
<dbReference type="InterPro" id="IPR003752">
    <property type="entry name" value="DiS_bond_form_DsbB/BdbC"/>
</dbReference>
<evidence type="ECO:0000256" key="1">
    <source>
        <dbReference type="ARBA" id="ARBA00004429"/>
    </source>
</evidence>
<keyword evidence="17" id="KW-1185">Reference proteome</keyword>
<keyword evidence="13 14" id="KW-0676">Redox-active center</keyword>
<name>A0A7W8G3D7_9GAMM</name>
<dbReference type="Pfam" id="PF02600">
    <property type="entry name" value="DsbB"/>
    <property type="match status" value="1"/>
</dbReference>
<keyword evidence="7 14" id="KW-0249">Electron transport</keyword>
<dbReference type="PANTHER" id="PTHR36570">
    <property type="entry name" value="DISULFIDE BOND FORMATION PROTEIN B"/>
    <property type="match status" value="1"/>
</dbReference>
<evidence type="ECO:0000256" key="10">
    <source>
        <dbReference type="ARBA" id="ARBA00023136"/>
    </source>
</evidence>
<evidence type="ECO:0000256" key="12">
    <source>
        <dbReference type="ARBA" id="ARBA00023186"/>
    </source>
</evidence>
<keyword evidence="5" id="KW-0997">Cell inner membrane</keyword>
<dbReference type="Proteomes" id="UP000521199">
    <property type="component" value="Unassembled WGS sequence"/>
</dbReference>
<dbReference type="Gene3D" id="1.20.1550.10">
    <property type="entry name" value="DsbB-like"/>
    <property type="match status" value="1"/>
</dbReference>
<feature type="transmembrane region" description="Helical" evidence="15">
    <location>
        <begin position="73"/>
        <end position="92"/>
    </location>
</feature>
<sequence>MNPFTWSYRWQAALGAGICAAMLGYALYVQHGMFMQPCPLCILQRVAFVAMGVFFLLGAVTGERPAWLRKLSAALVFLSAAAGAGIAGWHVYLQSLPPGDVPSCSGMDIGYMLDAFPLQKVVEKIFTGSGECAVVDWTFLGLSMPAWTLIWYVILGAGALWAGFRRR</sequence>
<evidence type="ECO:0000256" key="5">
    <source>
        <dbReference type="ARBA" id="ARBA00022519"/>
    </source>
</evidence>
<dbReference type="AlphaFoldDB" id="A0A7W8G3D7"/>
<keyword evidence="10 14" id="KW-0472">Membrane</keyword>
<evidence type="ECO:0000313" key="17">
    <source>
        <dbReference type="Proteomes" id="UP000521199"/>
    </source>
</evidence>
<evidence type="ECO:0000256" key="11">
    <source>
        <dbReference type="ARBA" id="ARBA00023157"/>
    </source>
</evidence>
<comment type="subcellular location">
    <subcellularLocation>
        <location evidence="1">Cell inner membrane</location>
        <topology evidence="1">Multi-pass membrane protein</topology>
    </subcellularLocation>
    <subcellularLocation>
        <location evidence="14">Cell membrane</location>
        <topology evidence="14">Multi-pass membrane protein</topology>
    </subcellularLocation>
</comment>
<feature type="topological domain" description="Cytoplasmic" evidence="14">
    <location>
        <begin position="166"/>
        <end position="167"/>
    </location>
</feature>
<comment type="caution">
    <text evidence="16">The sequence shown here is derived from an EMBL/GenBank/DDBJ whole genome shotgun (WGS) entry which is preliminary data.</text>
</comment>
<dbReference type="RefSeq" id="WP_183962368.1">
    <property type="nucleotide sequence ID" value="NZ_JACHHP010000008.1"/>
</dbReference>
<dbReference type="InterPro" id="IPR022920">
    <property type="entry name" value="Disulphide_bond_form_DsbB"/>
</dbReference>
<comment type="caution">
    <text evidence="14">Lacks conserved residue(s) required for the propagation of feature annotation.</text>
</comment>
<evidence type="ECO:0000256" key="9">
    <source>
        <dbReference type="ARBA" id="ARBA00023002"/>
    </source>
</evidence>
<dbReference type="EMBL" id="JACHHP010000008">
    <property type="protein sequence ID" value="MBB5209750.1"/>
    <property type="molecule type" value="Genomic_DNA"/>
</dbReference>
<dbReference type="GO" id="GO:0015035">
    <property type="term" value="F:protein-disulfide reductase activity"/>
    <property type="evidence" value="ECO:0007669"/>
    <property type="project" value="UniProtKB-UniRule"/>
</dbReference>
<evidence type="ECO:0000256" key="15">
    <source>
        <dbReference type="SAM" id="Phobius"/>
    </source>
</evidence>
<evidence type="ECO:0000256" key="4">
    <source>
        <dbReference type="ARBA" id="ARBA00022475"/>
    </source>
</evidence>
<reference evidence="16 17" key="1">
    <citation type="submission" date="2020-08" db="EMBL/GenBank/DDBJ databases">
        <title>Genomic Encyclopedia of Type Strains, Phase IV (KMG-IV): sequencing the most valuable type-strain genomes for metagenomic binning, comparative biology and taxonomic classification.</title>
        <authorList>
            <person name="Goeker M."/>
        </authorList>
    </citation>
    <scope>NUCLEOTIDE SEQUENCE [LARGE SCALE GENOMIC DNA]</scope>
    <source>
        <strain evidence="16 17">DSM 24163</strain>
    </source>
</reference>
<dbReference type="GO" id="GO:0006457">
    <property type="term" value="P:protein folding"/>
    <property type="evidence" value="ECO:0007669"/>
    <property type="project" value="InterPro"/>
</dbReference>
<evidence type="ECO:0000256" key="6">
    <source>
        <dbReference type="ARBA" id="ARBA00022692"/>
    </source>
</evidence>
<evidence type="ECO:0000256" key="14">
    <source>
        <dbReference type="HAMAP-Rule" id="MF_00286"/>
    </source>
</evidence>
<comment type="function">
    <text evidence="14">Required for disulfide bond formation in some periplasmic proteins. Acts by oxidizing the DsbA protein.</text>
</comment>
<feature type="transmembrane region" description="Helical" evidence="15">
    <location>
        <begin position="146"/>
        <end position="164"/>
    </location>
</feature>
<protein>
    <recommendedName>
        <fullName evidence="14">Disulfide bond formation protein B</fullName>
    </recommendedName>
    <alternativeName>
        <fullName evidence="14">Disulfide oxidoreductase</fullName>
    </alternativeName>
</protein>
<keyword evidence="9 14" id="KW-0560">Oxidoreductase</keyword>
<dbReference type="GO" id="GO:0005886">
    <property type="term" value="C:plasma membrane"/>
    <property type="evidence" value="ECO:0007669"/>
    <property type="project" value="UniProtKB-SubCell"/>
</dbReference>
<keyword evidence="12 14" id="KW-0143">Chaperone</keyword>
<dbReference type="InterPro" id="IPR050183">
    <property type="entry name" value="DsbB"/>
</dbReference>
<evidence type="ECO:0000256" key="7">
    <source>
        <dbReference type="ARBA" id="ARBA00022982"/>
    </source>
</evidence>
<feature type="topological domain" description="Periplasmic" evidence="14">
    <location>
        <begin position="29"/>
        <end position="46"/>
    </location>
</feature>
<feature type="transmembrane region" description="Helical" evidence="15">
    <location>
        <begin position="12"/>
        <end position="30"/>
    </location>
</feature>
<feature type="disulfide bond" description="Redox-active" evidence="14">
    <location>
        <begin position="38"/>
        <end position="41"/>
    </location>
</feature>
<organism evidence="16 17">
    <name type="scientific">Chiayiivirga flava</name>
    <dbReference type="NCBI Taxonomy" id="659595"/>
    <lineage>
        <taxon>Bacteria</taxon>
        <taxon>Pseudomonadati</taxon>
        <taxon>Pseudomonadota</taxon>
        <taxon>Gammaproteobacteria</taxon>
        <taxon>Lysobacterales</taxon>
        <taxon>Lysobacteraceae</taxon>
        <taxon>Chiayiivirga</taxon>
    </lineage>
</organism>
<proteinExistence type="inferred from homology"/>
<keyword evidence="11 14" id="KW-1015">Disulfide bond</keyword>
<evidence type="ECO:0000256" key="3">
    <source>
        <dbReference type="ARBA" id="ARBA00022448"/>
    </source>
</evidence>
<keyword evidence="3 14" id="KW-0813">Transport</keyword>
<evidence type="ECO:0000256" key="8">
    <source>
        <dbReference type="ARBA" id="ARBA00022989"/>
    </source>
</evidence>
<comment type="similarity">
    <text evidence="2 14">Belongs to the DsbB family.</text>
</comment>
<evidence type="ECO:0000313" key="16">
    <source>
        <dbReference type="EMBL" id="MBB5209750.1"/>
    </source>
</evidence>
<feature type="topological domain" description="Cytoplasmic" evidence="14">
    <location>
        <begin position="1"/>
        <end position="11"/>
    </location>
</feature>
<evidence type="ECO:0000256" key="13">
    <source>
        <dbReference type="ARBA" id="ARBA00023284"/>
    </source>
</evidence>
<dbReference type="PANTHER" id="PTHR36570:SF3">
    <property type="entry name" value="DISULFIDE BOND FORMATION PROTEIN B"/>
    <property type="match status" value="1"/>
</dbReference>
<keyword evidence="4 14" id="KW-1003">Cell membrane</keyword>
<dbReference type="SUPFAM" id="SSF158442">
    <property type="entry name" value="DsbB-like"/>
    <property type="match status" value="1"/>
</dbReference>
<dbReference type="GO" id="GO:0009055">
    <property type="term" value="F:electron transfer activity"/>
    <property type="evidence" value="ECO:0007669"/>
    <property type="project" value="UniProtKB-UniRule"/>
</dbReference>
<feature type="transmembrane region" description="Helical" evidence="15">
    <location>
        <begin position="42"/>
        <end position="61"/>
    </location>
</feature>
<dbReference type="HAMAP" id="MF_00286">
    <property type="entry name" value="DsbB"/>
    <property type="match status" value="1"/>
</dbReference>
<keyword evidence="8 14" id="KW-1133">Transmembrane helix</keyword>
<gene>
    <name evidence="14" type="primary">dsbB</name>
    <name evidence="16" type="ORF">HNQ52_003323</name>
</gene>
<keyword evidence="6 14" id="KW-0812">Transmembrane</keyword>
<accession>A0A7W8G3D7</accession>
<evidence type="ECO:0000256" key="2">
    <source>
        <dbReference type="ARBA" id="ARBA00008823"/>
    </source>
</evidence>